<dbReference type="PANTHER" id="PTHR34659:SF1">
    <property type="entry name" value="PROTEIN EGT2"/>
    <property type="match status" value="1"/>
</dbReference>
<keyword evidence="3" id="KW-1185">Reference proteome</keyword>
<dbReference type="EMBL" id="JAUIZM010000001">
    <property type="protein sequence ID" value="KAK1405090.1"/>
    <property type="molecule type" value="Genomic_DNA"/>
</dbReference>
<comment type="caution">
    <text evidence="2">The sequence shown here is derived from an EMBL/GenBank/DDBJ whole genome shotgun (WGS) entry which is preliminary data.</text>
</comment>
<accession>A0AAD8N7Y6</accession>
<feature type="region of interest" description="Disordered" evidence="1">
    <location>
        <begin position="642"/>
        <end position="677"/>
    </location>
</feature>
<evidence type="ECO:0000313" key="3">
    <source>
        <dbReference type="Proteomes" id="UP001237642"/>
    </source>
</evidence>
<dbReference type="AlphaFoldDB" id="A0AAD8N7Y6"/>
<sequence>MDRKVKEKAWTRNIHQKFDVVRQEVDEFVSMGTIKYVENQVQTLGETVKGFCSNVFQDFLPPTLSNPVNHDAGTVPQKGNVMTDTYKKSVTNLREKYVDTDAKLLPSALSDPVNHDAGTVLQKGNLVTEAYKKSVANLREKYVDTDTKFPSAFSNPVNYDAGTVPQKRNFVTETYKKNLREKYVDTDTKLLPSDLSNPVNHDGGTVPKKGKFVTETYKKSVTNLREKYVDTDTKLLSSALSNPVNYDADSVPQNEIHATQNSNKPLNIIKENYADVASKRMSTKQDSVHHVPPYYRCNNVKQTNPMPTEGDKKITKALFPLAREGYIGSDFGGLVAKEISSSKDSNSIRINDEKSLVVVTEDYYHNHEITDKAFPEFEGLVAKEKYLYEDFNSIGINDEKSLVVTEDYYHNHEITDKAFLEFEGLVAKEKSLYEDLNSIGINDETSLVFVTKDDYRNHEITDEAVSAAEDDSLRVCSSVEERTCDNFFDDCHCNILGIPRSSDMESSLSCGCQVVEPTLFSSTSSLSNNSYYQSFYNIPHEPDNFAYDHTDSVSVFETPGHADELKNDTSDPKLKSIDLFEKTKLNESVVIVDTKLLDATSCRPRRHRSYKQMIKDAYTKSKRITKEYELLGILYGDIDKEPLQHEKHSRLPSISERTPGNEHSQTEDLGDSDWELL</sequence>
<reference evidence="2" key="1">
    <citation type="submission" date="2023-02" db="EMBL/GenBank/DDBJ databases">
        <title>Genome of toxic invasive species Heracleum sosnowskyi carries increased number of genes despite the absence of recent whole-genome duplications.</title>
        <authorList>
            <person name="Schelkunov M."/>
            <person name="Shtratnikova V."/>
            <person name="Makarenko M."/>
            <person name="Klepikova A."/>
            <person name="Omelchenko D."/>
            <person name="Novikova G."/>
            <person name="Obukhova E."/>
            <person name="Bogdanov V."/>
            <person name="Penin A."/>
            <person name="Logacheva M."/>
        </authorList>
    </citation>
    <scope>NUCLEOTIDE SEQUENCE</scope>
    <source>
        <strain evidence="2">Hsosn_3</strain>
        <tissue evidence="2">Leaf</tissue>
    </source>
</reference>
<name>A0AAD8N7Y6_9APIA</name>
<reference evidence="2" key="2">
    <citation type="submission" date="2023-05" db="EMBL/GenBank/DDBJ databases">
        <authorList>
            <person name="Schelkunov M.I."/>
        </authorList>
    </citation>
    <scope>NUCLEOTIDE SEQUENCE</scope>
    <source>
        <strain evidence="2">Hsosn_3</strain>
        <tissue evidence="2">Leaf</tissue>
    </source>
</reference>
<evidence type="ECO:0000313" key="2">
    <source>
        <dbReference type="EMBL" id="KAK1405090.1"/>
    </source>
</evidence>
<organism evidence="2 3">
    <name type="scientific">Heracleum sosnowskyi</name>
    <dbReference type="NCBI Taxonomy" id="360622"/>
    <lineage>
        <taxon>Eukaryota</taxon>
        <taxon>Viridiplantae</taxon>
        <taxon>Streptophyta</taxon>
        <taxon>Embryophyta</taxon>
        <taxon>Tracheophyta</taxon>
        <taxon>Spermatophyta</taxon>
        <taxon>Magnoliopsida</taxon>
        <taxon>eudicotyledons</taxon>
        <taxon>Gunneridae</taxon>
        <taxon>Pentapetalae</taxon>
        <taxon>asterids</taxon>
        <taxon>campanulids</taxon>
        <taxon>Apiales</taxon>
        <taxon>Apiaceae</taxon>
        <taxon>Apioideae</taxon>
        <taxon>apioid superclade</taxon>
        <taxon>Tordylieae</taxon>
        <taxon>Tordyliinae</taxon>
        <taxon>Heracleum</taxon>
    </lineage>
</organism>
<protein>
    <submittedName>
        <fullName evidence="2">Uncharacterized protein</fullName>
    </submittedName>
</protein>
<dbReference type="GO" id="GO:0006950">
    <property type="term" value="P:response to stress"/>
    <property type="evidence" value="ECO:0007669"/>
    <property type="project" value="TreeGrafter"/>
</dbReference>
<dbReference type="InterPro" id="IPR053273">
    <property type="entry name" value="CST_Regulator"/>
</dbReference>
<evidence type="ECO:0000256" key="1">
    <source>
        <dbReference type="SAM" id="MobiDB-lite"/>
    </source>
</evidence>
<gene>
    <name evidence="2" type="ORF">POM88_004695</name>
</gene>
<dbReference type="GO" id="GO:0061908">
    <property type="term" value="C:phagophore"/>
    <property type="evidence" value="ECO:0007669"/>
    <property type="project" value="TreeGrafter"/>
</dbReference>
<dbReference type="PANTHER" id="PTHR34659">
    <property type="entry name" value="BNAA05G11610D PROTEIN"/>
    <property type="match status" value="1"/>
</dbReference>
<dbReference type="Proteomes" id="UP001237642">
    <property type="component" value="Unassembled WGS sequence"/>
</dbReference>
<dbReference type="GO" id="GO:0005776">
    <property type="term" value="C:autophagosome"/>
    <property type="evidence" value="ECO:0007669"/>
    <property type="project" value="TreeGrafter"/>
</dbReference>
<feature type="compositionally biased region" description="Acidic residues" evidence="1">
    <location>
        <begin position="668"/>
        <end position="677"/>
    </location>
</feature>
<proteinExistence type="predicted"/>